<dbReference type="EMBL" id="OX459941">
    <property type="protein sequence ID" value="CAI9175280.1"/>
    <property type="molecule type" value="Genomic_DNA"/>
</dbReference>
<protein>
    <submittedName>
        <fullName evidence="1">Uncharacterized protein</fullName>
    </submittedName>
</protein>
<accession>A0ABN8ZP85</accession>
<dbReference type="Proteomes" id="UP001176941">
    <property type="component" value="Chromosome 5"/>
</dbReference>
<keyword evidence="2" id="KW-1185">Reference proteome</keyword>
<evidence type="ECO:0000313" key="2">
    <source>
        <dbReference type="Proteomes" id="UP001176941"/>
    </source>
</evidence>
<organism evidence="1 2">
    <name type="scientific">Rangifer tarandus platyrhynchus</name>
    <name type="common">Svalbard reindeer</name>
    <dbReference type="NCBI Taxonomy" id="3082113"/>
    <lineage>
        <taxon>Eukaryota</taxon>
        <taxon>Metazoa</taxon>
        <taxon>Chordata</taxon>
        <taxon>Craniata</taxon>
        <taxon>Vertebrata</taxon>
        <taxon>Euteleostomi</taxon>
        <taxon>Mammalia</taxon>
        <taxon>Eutheria</taxon>
        <taxon>Laurasiatheria</taxon>
        <taxon>Artiodactyla</taxon>
        <taxon>Ruminantia</taxon>
        <taxon>Pecora</taxon>
        <taxon>Cervidae</taxon>
        <taxon>Odocoileinae</taxon>
        <taxon>Rangifer</taxon>
    </lineage>
</organism>
<sequence>MELSSREMTLPQLRARAALKIFRTWSTFYKDYNIVISAPSVKSDWLTRGKTQLSTTTEMRGFCWAVLGLICGIQCLCCGMQTLSCGMWDLIPRTGTEPGFPEL</sequence>
<proteinExistence type="predicted"/>
<gene>
    <name evidence="1" type="ORF">MRATA1EN1_LOCUS24242</name>
</gene>
<name>A0ABN8ZP85_RANTA</name>
<reference evidence="1" key="1">
    <citation type="submission" date="2023-04" db="EMBL/GenBank/DDBJ databases">
        <authorList>
            <consortium name="ELIXIR-Norway"/>
        </authorList>
    </citation>
    <scope>NUCLEOTIDE SEQUENCE [LARGE SCALE GENOMIC DNA]</scope>
</reference>
<evidence type="ECO:0000313" key="1">
    <source>
        <dbReference type="EMBL" id="CAI9175280.1"/>
    </source>
</evidence>